<evidence type="ECO:0000313" key="2">
    <source>
        <dbReference type="Proteomes" id="UP000214566"/>
    </source>
</evidence>
<gene>
    <name evidence="1" type="ORF">THIARS_50199</name>
</gene>
<evidence type="ECO:0000313" key="1">
    <source>
        <dbReference type="EMBL" id="SBP86951.1"/>
    </source>
</evidence>
<sequence length="26" mass="2803">MSHMPIGGWAMENELRAASGLNFVAL</sequence>
<proteinExistence type="predicted"/>
<reference evidence="1 2" key="1">
    <citation type="submission" date="2016-06" db="EMBL/GenBank/DDBJ databases">
        <authorList>
            <person name="Kjaerup R.B."/>
            <person name="Dalgaard T.S."/>
            <person name="Juul-Madsen H.R."/>
        </authorList>
    </citation>
    <scope>NUCLEOTIDE SEQUENCE [LARGE SCALE GENOMIC DNA]</scope>
    <source>
        <strain evidence="1 2">DSM 16361</strain>
    </source>
</reference>
<keyword evidence="2" id="KW-1185">Reference proteome</keyword>
<dbReference type="Proteomes" id="UP000214566">
    <property type="component" value="Unassembled WGS sequence"/>
</dbReference>
<protein>
    <submittedName>
        <fullName evidence="1">Uncharacterized protein</fullName>
    </submittedName>
</protein>
<name>A0A238D113_THIDL</name>
<organism evidence="1 2">
    <name type="scientific">Thiomonas delicata</name>
    <name type="common">Thiomonas cuprina</name>
    <dbReference type="NCBI Taxonomy" id="364030"/>
    <lineage>
        <taxon>Bacteria</taxon>
        <taxon>Pseudomonadati</taxon>
        <taxon>Pseudomonadota</taxon>
        <taxon>Betaproteobacteria</taxon>
        <taxon>Burkholderiales</taxon>
        <taxon>Thiomonas</taxon>
    </lineage>
</organism>
<dbReference type="EMBL" id="FLMQ01000045">
    <property type="protein sequence ID" value="SBP86951.1"/>
    <property type="molecule type" value="Genomic_DNA"/>
</dbReference>
<accession>A0A238D113</accession>
<dbReference type="AlphaFoldDB" id="A0A238D113"/>